<protein>
    <submittedName>
        <fullName evidence="1">Uncharacterized protein</fullName>
    </submittedName>
</protein>
<dbReference type="AlphaFoldDB" id="A0A699Z5J3"/>
<dbReference type="EMBL" id="BLLF01001056">
    <property type="protein sequence ID" value="GFH16820.1"/>
    <property type="molecule type" value="Genomic_DNA"/>
</dbReference>
<proteinExistence type="predicted"/>
<accession>A0A699Z5J3</accession>
<dbReference type="Proteomes" id="UP000485058">
    <property type="component" value="Unassembled WGS sequence"/>
</dbReference>
<evidence type="ECO:0000313" key="1">
    <source>
        <dbReference type="EMBL" id="GFH16820.1"/>
    </source>
</evidence>
<keyword evidence="2" id="KW-1185">Reference proteome</keyword>
<name>A0A699Z5J3_HAELA</name>
<sequence>MPLGPQHWCKDCTTTKTLTTFFVTRMALFCSGCPNMGLMRIIAHLLASSALTLATASAIELRLASGRSSAPAGGAPWPYQADGYPPARIRVPGE</sequence>
<feature type="non-terminal residue" evidence="1">
    <location>
        <position position="94"/>
    </location>
</feature>
<reference evidence="1 2" key="1">
    <citation type="submission" date="2020-02" db="EMBL/GenBank/DDBJ databases">
        <title>Draft genome sequence of Haematococcus lacustris strain NIES-144.</title>
        <authorList>
            <person name="Morimoto D."/>
            <person name="Nakagawa S."/>
            <person name="Yoshida T."/>
            <person name="Sawayama S."/>
        </authorList>
    </citation>
    <scope>NUCLEOTIDE SEQUENCE [LARGE SCALE GENOMIC DNA]</scope>
    <source>
        <strain evidence="1 2">NIES-144</strain>
    </source>
</reference>
<organism evidence="1 2">
    <name type="scientific">Haematococcus lacustris</name>
    <name type="common">Green alga</name>
    <name type="synonym">Haematococcus pluvialis</name>
    <dbReference type="NCBI Taxonomy" id="44745"/>
    <lineage>
        <taxon>Eukaryota</taxon>
        <taxon>Viridiplantae</taxon>
        <taxon>Chlorophyta</taxon>
        <taxon>core chlorophytes</taxon>
        <taxon>Chlorophyceae</taxon>
        <taxon>CS clade</taxon>
        <taxon>Chlamydomonadales</taxon>
        <taxon>Haematococcaceae</taxon>
        <taxon>Haematococcus</taxon>
    </lineage>
</organism>
<gene>
    <name evidence="1" type="ORF">HaLaN_13319</name>
</gene>
<evidence type="ECO:0000313" key="2">
    <source>
        <dbReference type="Proteomes" id="UP000485058"/>
    </source>
</evidence>
<comment type="caution">
    <text evidence="1">The sequence shown here is derived from an EMBL/GenBank/DDBJ whole genome shotgun (WGS) entry which is preliminary data.</text>
</comment>